<dbReference type="EMBL" id="CAKASE010000053">
    <property type="protein sequence ID" value="CAG9565262.1"/>
    <property type="molecule type" value="Genomic_DNA"/>
</dbReference>
<evidence type="ECO:0000313" key="6">
    <source>
        <dbReference type="EMBL" id="CAG9565262.1"/>
    </source>
</evidence>
<dbReference type="InterPro" id="IPR057460">
    <property type="entry name" value="CAF17_C"/>
</dbReference>
<dbReference type="GO" id="GO:0005759">
    <property type="term" value="C:mitochondrial matrix"/>
    <property type="evidence" value="ECO:0007669"/>
    <property type="project" value="TreeGrafter"/>
</dbReference>
<comment type="caution">
    <text evidence="6">The sequence shown here is derived from an EMBL/GenBank/DDBJ whole genome shotgun (WGS) entry which is preliminary data.</text>
</comment>
<keyword evidence="7" id="KW-1185">Reference proteome</keyword>
<dbReference type="Pfam" id="PF25455">
    <property type="entry name" value="Beta-barrel_CAF17_C"/>
    <property type="match status" value="1"/>
</dbReference>
<sequence>MTIVLYNYRELEERASRHLNVWKGNETHRLVLDTSRTLFGYDSDCQFAEYMPIMSTIFAASWATFFTMCPGGGHSRSGDCTGIQKVSNIKYLGVMLDEKMTFKEHIGAMLARTRKLIPVNRIIGKSQIINQCLRKFHNTTVSPAKVLYPLRSRSLLKIKGQEASVFLQGLITNDMKHFDDGARSMYAMFLNNKGRVLYDTLIHRWTEEESFMIECDKRVLDQLQKHLKIYKLKRKVQIEDVNNDLMLWALIDSTLPETSDIKSTFTIYNDPRLVELGSRIISPLNLQVSDIVKALGDDAIVENDETGYRYLRYKLGVSEGAEDLPPGSSFPLEANCDYLHGVSFHKGCYIGQELTARVHHTGVVRKRIMPIKFNEQISENIDLNTVISASNNPKSNLGKLKAIMNDRGLGLIRVKEALDAKVLCIDKYSAEPLKPSWWPMEAPKEIQKNE</sequence>
<dbReference type="InterPro" id="IPR006222">
    <property type="entry name" value="GCVT_N"/>
</dbReference>
<evidence type="ECO:0000259" key="5">
    <source>
        <dbReference type="Pfam" id="PF25455"/>
    </source>
</evidence>
<reference evidence="6" key="1">
    <citation type="submission" date="2021-09" db="EMBL/GenBank/DDBJ databases">
        <authorList>
            <person name="Martin H S."/>
        </authorList>
    </citation>
    <scope>NUCLEOTIDE SEQUENCE</scope>
</reference>
<evidence type="ECO:0000256" key="1">
    <source>
        <dbReference type="ARBA" id="ARBA00004173"/>
    </source>
</evidence>
<evidence type="ECO:0000313" key="7">
    <source>
        <dbReference type="Proteomes" id="UP000789524"/>
    </source>
</evidence>
<organism evidence="6 7">
    <name type="scientific">Danaus chrysippus</name>
    <name type="common">African queen</name>
    <dbReference type="NCBI Taxonomy" id="151541"/>
    <lineage>
        <taxon>Eukaryota</taxon>
        <taxon>Metazoa</taxon>
        <taxon>Ecdysozoa</taxon>
        <taxon>Arthropoda</taxon>
        <taxon>Hexapoda</taxon>
        <taxon>Insecta</taxon>
        <taxon>Pterygota</taxon>
        <taxon>Neoptera</taxon>
        <taxon>Endopterygota</taxon>
        <taxon>Lepidoptera</taxon>
        <taxon>Glossata</taxon>
        <taxon>Ditrysia</taxon>
        <taxon>Papilionoidea</taxon>
        <taxon>Nymphalidae</taxon>
        <taxon>Danainae</taxon>
        <taxon>Danaini</taxon>
        <taxon>Danaina</taxon>
        <taxon>Danaus</taxon>
        <taxon>Anosia</taxon>
    </lineage>
</organism>
<evidence type="ECO:0000256" key="3">
    <source>
        <dbReference type="ARBA" id="ARBA00023128"/>
    </source>
</evidence>
<dbReference type="GO" id="GO:0016226">
    <property type="term" value="P:iron-sulfur cluster assembly"/>
    <property type="evidence" value="ECO:0007669"/>
    <property type="project" value="TreeGrafter"/>
</dbReference>
<feature type="domain" description="GCVT N-terminal" evidence="4">
    <location>
        <begin position="156"/>
        <end position="249"/>
    </location>
</feature>
<keyword evidence="3" id="KW-0496">Mitochondrion</keyword>
<accession>A0A8J2QQH3</accession>
<dbReference type="PANTHER" id="PTHR22602">
    <property type="entry name" value="TRANSFERASE CAF17, MITOCHONDRIAL-RELATED"/>
    <property type="match status" value="1"/>
</dbReference>
<gene>
    <name evidence="6" type="ORF">DCHRY22_LOCUS6139</name>
</gene>
<dbReference type="Pfam" id="PF01571">
    <property type="entry name" value="GCV_T"/>
    <property type="match status" value="1"/>
</dbReference>
<evidence type="ECO:0000256" key="2">
    <source>
        <dbReference type="ARBA" id="ARBA00022946"/>
    </source>
</evidence>
<dbReference type="InterPro" id="IPR017703">
    <property type="entry name" value="YgfZ/GCV_T_CS"/>
</dbReference>
<protein>
    <submittedName>
        <fullName evidence="6">(African queen) hypothetical protein</fullName>
    </submittedName>
</protein>
<comment type="subcellular location">
    <subcellularLocation>
        <location evidence="1">Mitochondrion</location>
    </subcellularLocation>
</comment>
<evidence type="ECO:0000259" key="4">
    <source>
        <dbReference type="Pfam" id="PF01571"/>
    </source>
</evidence>
<dbReference type="SUPFAM" id="SSF103025">
    <property type="entry name" value="Folate-binding domain"/>
    <property type="match status" value="1"/>
</dbReference>
<keyword evidence="2" id="KW-0809">Transit peptide</keyword>
<dbReference type="NCBIfam" id="TIGR03317">
    <property type="entry name" value="ygfZ_signature"/>
    <property type="match status" value="1"/>
</dbReference>
<dbReference type="PANTHER" id="PTHR22602:SF0">
    <property type="entry name" value="TRANSFERASE CAF17, MITOCHONDRIAL-RELATED"/>
    <property type="match status" value="1"/>
</dbReference>
<dbReference type="Gene3D" id="3.30.1360.120">
    <property type="entry name" value="Probable tRNA modification gtpase trme, domain 1"/>
    <property type="match status" value="1"/>
</dbReference>
<dbReference type="AlphaFoldDB" id="A0A8J2QQH3"/>
<feature type="domain" description="CAF17 C-terminal" evidence="5">
    <location>
        <begin position="365"/>
        <end position="439"/>
    </location>
</feature>
<dbReference type="Proteomes" id="UP000789524">
    <property type="component" value="Unassembled WGS sequence"/>
</dbReference>
<dbReference type="OrthoDB" id="191995at2759"/>
<name>A0A8J2QQH3_9NEOP</name>
<dbReference type="InterPro" id="IPR027266">
    <property type="entry name" value="TrmE/GcvT-like"/>
</dbReference>
<proteinExistence type="predicted"/>
<dbReference type="InterPro" id="IPR045179">
    <property type="entry name" value="YgfZ/GcvT"/>
</dbReference>